<feature type="region of interest" description="Disordered" evidence="1">
    <location>
        <begin position="1"/>
        <end position="48"/>
    </location>
</feature>
<organism evidence="2 3">
    <name type="scientific">Triticum aestivum</name>
    <name type="common">Wheat</name>
    <dbReference type="NCBI Taxonomy" id="4565"/>
    <lineage>
        <taxon>Eukaryota</taxon>
        <taxon>Viridiplantae</taxon>
        <taxon>Streptophyta</taxon>
        <taxon>Embryophyta</taxon>
        <taxon>Tracheophyta</taxon>
        <taxon>Spermatophyta</taxon>
        <taxon>Magnoliopsida</taxon>
        <taxon>Liliopsida</taxon>
        <taxon>Poales</taxon>
        <taxon>Poaceae</taxon>
        <taxon>BOP clade</taxon>
        <taxon>Pooideae</taxon>
        <taxon>Triticodae</taxon>
        <taxon>Triticeae</taxon>
        <taxon>Triticinae</taxon>
        <taxon>Triticum</taxon>
    </lineage>
</organism>
<feature type="compositionally biased region" description="Basic and acidic residues" evidence="1">
    <location>
        <begin position="234"/>
        <end position="248"/>
    </location>
</feature>
<evidence type="ECO:0000256" key="1">
    <source>
        <dbReference type="SAM" id="MobiDB-lite"/>
    </source>
</evidence>
<protein>
    <submittedName>
        <fullName evidence="2">Uncharacterized protein</fullName>
    </submittedName>
</protein>
<dbReference type="CDD" id="cd00303">
    <property type="entry name" value="retropepsin_like"/>
    <property type="match status" value="1"/>
</dbReference>
<dbReference type="InterPro" id="IPR021109">
    <property type="entry name" value="Peptidase_aspartic_dom_sf"/>
</dbReference>
<sequence length="552" mass="61638">MKNLKDAKTTIYPSTTRGGKELPSSSALDSPSVMSKLATPKPAPAIRSDMSHFIDDATSAMHDTYDETASMPDTTVPLSEFLDEQIARARQKEIIESEYNDESDDEDMPVIPEGYVFDMESSAAILACKDSTQVEQVLKAQKEVLDEMNSKKNDYAVRVATRTGRMTQEPLYPEGHPKRIEQDSQINNIDVPSSSKKKKKKNDRTVQTSSEPIAEPLDNPNDIFMSDAETQSGNEHEPSENINDDVHNDAQPSNDNDVEAEPAIDLDNPQSKNQRYDKRDFVANKHGKEREPWVQKPMPFSPKPSEKKDDEDFERFAEMIRPIFLLMRLTDMLKMNPYAKYMKDIVTNKRKIPEAEISTMLANYTFKGGIPKKLGDPGIPTIPCSTKRNYIKTALCDLGAGVSVMPLSLYRRLDLNKLTPTEISLQMADKSTAIPVSICEDVPVVVANVTILTDFVILNIPEDDSMSIILGRPFLNTAGAVIDCNKGNVTFHVNGNKHTVHFPRKQPQVHSINSIGKIPSIIFGGFEFPLPTVKKKYDILIIGDVHIPVEVT</sequence>
<dbReference type="AlphaFoldDB" id="A0A7H4LPQ1"/>
<proteinExistence type="predicted"/>
<name>A0A7H4LPQ1_WHEAT</name>
<dbReference type="Proteomes" id="UP000280104">
    <property type="component" value="Chromosome II"/>
</dbReference>
<dbReference type="PANTHER" id="PTHR33067">
    <property type="entry name" value="RNA-DIRECTED DNA POLYMERASE-RELATED"/>
    <property type="match status" value="1"/>
</dbReference>
<reference evidence="2 3" key="1">
    <citation type="submission" date="2018-05" db="EMBL/GenBank/DDBJ databases">
        <authorList>
            <person name="Thind KAUR A."/>
        </authorList>
    </citation>
    <scope>NUCLEOTIDE SEQUENCE [LARGE SCALE GENOMIC DNA]</scope>
</reference>
<evidence type="ECO:0000313" key="2">
    <source>
        <dbReference type="EMBL" id="SPT20590.1"/>
    </source>
</evidence>
<feature type="compositionally biased region" description="Polar residues" evidence="1">
    <location>
        <begin position="11"/>
        <end position="33"/>
    </location>
</feature>
<accession>A0A7H4LPQ1</accession>
<feature type="compositionally biased region" description="Polar residues" evidence="1">
    <location>
        <begin position="183"/>
        <end position="192"/>
    </location>
</feature>
<evidence type="ECO:0000313" key="3">
    <source>
        <dbReference type="Proteomes" id="UP000280104"/>
    </source>
</evidence>
<feature type="region of interest" description="Disordered" evidence="1">
    <location>
        <begin position="159"/>
        <end position="309"/>
    </location>
</feature>
<dbReference type="EMBL" id="LS480641">
    <property type="protein sequence ID" value="SPT20590.1"/>
    <property type="molecule type" value="Genomic_DNA"/>
</dbReference>
<dbReference type="PANTHER" id="PTHR33067:SF31">
    <property type="entry name" value="RNA-DIRECTED DNA POLYMERASE"/>
    <property type="match status" value="1"/>
</dbReference>
<gene>
    <name evidence="2" type="ORF">CAMPLR22A2D_LOCUS5223</name>
</gene>
<feature type="compositionally biased region" description="Basic and acidic residues" evidence="1">
    <location>
        <begin position="274"/>
        <end position="293"/>
    </location>
</feature>
<dbReference type="SUPFAM" id="SSF50630">
    <property type="entry name" value="Acid proteases"/>
    <property type="match status" value="1"/>
</dbReference>
<dbReference type="Gene3D" id="2.40.70.10">
    <property type="entry name" value="Acid Proteases"/>
    <property type="match status" value="1"/>
</dbReference>